<keyword evidence="2" id="KW-1185">Reference proteome</keyword>
<reference evidence="1 2" key="1">
    <citation type="journal article" date="2024" name="BMC Genomics">
        <title>De novo assembly and annotation of Popillia japonica's genome with initial clues to its potential as an invasive pest.</title>
        <authorList>
            <person name="Cucini C."/>
            <person name="Boschi S."/>
            <person name="Funari R."/>
            <person name="Cardaioli E."/>
            <person name="Iannotti N."/>
            <person name="Marturano G."/>
            <person name="Paoli F."/>
            <person name="Bruttini M."/>
            <person name="Carapelli A."/>
            <person name="Frati F."/>
            <person name="Nardi F."/>
        </authorList>
    </citation>
    <scope>NUCLEOTIDE SEQUENCE [LARGE SCALE GENOMIC DNA]</scope>
    <source>
        <strain evidence="1">DMR45628</strain>
    </source>
</reference>
<dbReference type="AlphaFoldDB" id="A0AAW1HVX3"/>
<dbReference type="Proteomes" id="UP001458880">
    <property type="component" value="Unassembled WGS sequence"/>
</dbReference>
<accession>A0AAW1HVX3</accession>
<evidence type="ECO:0000313" key="1">
    <source>
        <dbReference type="EMBL" id="KAK9680643.1"/>
    </source>
</evidence>
<sequence>MQRSNHSMETMRRTISRKGECMKNLMAEVAALLGVEIGEEFDIPQGVYNPHKITEEGVFDSNGKIKEHRMNRLLTGEWTIIKKPWKPKDGGRFYYVMKNGKIIETRFSDVDAIDHALLYSGNCFRTEQEAEANREAIMEKFGWGSRKGI</sequence>
<gene>
    <name evidence="1" type="ORF">QE152_g38918</name>
</gene>
<organism evidence="1 2">
    <name type="scientific">Popillia japonica</name>
    <name type="common">Japanese beetle</name>
    <dbReference type="NCBI Taxonomy" id="7064"/>
    <lineage>
        <taxon>Eukaryota</taxon>
        <taxon>Metazoa</taxon>
        <taxon>Ecdysozoa</taxon>
        <taxon>Arthropoda</taxon>
        <taxon>Hexapoda</taxon>
        <taxon>Insecta</taxon>
        <taxon>Pterygota</taxon>
        <taxon>Neoptera</taxon>
        <taxon>Endopterygota</taxon>
        <taxon>Coleoptera</taxon>
        <taxon>Polyphaga</taxon>
        <taxon>Scarabaeiformia</taxon>
        <taxon>Scarabaeidae</taxon>
        <taxon>Rutelinae</taxon>
        <taxon>Popillia</taxon>
    </lineage>
</organism>
<name>A0AAW1HVX3_POPJA</name>
<proteinExistence type="predicted"/>
<dbReference type="EMBL" id="JASPKY010000881">
    <property type="protein sequence ID" value="KAK9680643.1"/>
    <property type="molecule type" value="Genomic_DNA"/>
</dbReference>
<evidence type="ECO:0000313" key="2">
    <source>
        <dbReference type="Proteomes" id="UP001458880"/>
    </source>
</evidence>
<comment type="caution">
    <text evidence="1">The sequence shown here is derived from an EMBL/GenBank/DDBJ whole genome shotgun (WGS) entry which is preliminary data.</text>
</comment>
<protein>
    <submittedName>
        <fullName evidence="1">Uncharacterized protein</fullName>
    </submittedName>
</protein>